<proteinExistence type="predicted"/>
<keyword evidence="2" id="KW-1185">Reference proteome</keyword>
<sequence>MTLEIHVAQGHCPDTRWSLILREATESTCTIYTTELETTTKIPRYDHEVHEDVPFPPAHLSLTLVATIPEDKFLKFETGCVFGTWPGPSQHYVVRVLYQMLGREYVKMAQSCVEDFRYLADYEEGEENVRDGYYVEKDREFYEQADQCST</sequence>
<dbReference type="KEGG" id="apuu:APUU_21269A"/>
<organism evidence="1 2">
    <name type="scientific">Aspergillus puulaauensis</name>
    <dbReference type="NCBI Taxonomy" id="1220207"/>
    <lineage>
        <taxon>Eukaryota</taxon>
        <taxon>Fungi</taxon>
        <taxon>Dikarya</taxon>
        <taxon>Ascomycota</taxon>
        <taxon>Pezizomycotina</taxon>
        <taxon>Eurotiomycetes</taxon>
        <taxon>Eurotiomycetidae</taxon>
        <taxon>Eurotiales</taxon>
        <taxon>Aspergillaceae</taxon>
        <taxon>Aspergillus</taxon>
    </lineage>
</organism>
<evidence type="ECO:0000313" key="1">
    <source>
        <dbReference type="EMBL" id="BCS20837.1"/>
    </source>
</evidence>
<evidence type="ECO:0000313" key="2">
    <source>
        <dbReference type="Proteomes" id="UP000654913"/>
    </source>
</evidence>
<accession>A0A7R7XGD4</accession>
<reference evidence="1" key="1">
    <citation type="submission" date="2021-01" db="EMBL/GenBank/DDBJ databases">
        <authorList>
            <consortium name="Aspergillus puulaauensis MK2 genome sequencing consortium"/>
            <person name="Kazuki M."/>
            <person name="Futagami T."/>
        </authorList>
    </citation>
    <scope>NUCLEOTIDE SEQUENCE</scope>
    <source>
        <strain evidence="1">MK2</strain>
    </source>
</reference>
<dbReference type="RefSeq" id="XP_041553031.1">
    <property type="nucleotide sequence ID" value="XM_041700002.1"/>
</dbReference>
<dbReference type="Proteomes" id="UP000654913">
    <property type="component" value="Chromosome 2"/>
</dbReference>
<dbReference type="AlphaFoldDB" id="A0A7R7XGD4"/>
<name>A0A7R7XGD4_9EURO</name>
<protein>
    <submittedName>
        <fullName evidence="1">Uncharacterized protein</fullName>
    </submittedName>
</protein>
<reference evidence="1" key="2">
    <citation type="submission" date="2021-02" db="EMBL/GenBank/DDBJ databases">
        <title>Aspergillus puulaauensis MK2 genome sequence.</title>
        <authorList>
            <person name="Futagami T."/>
            <person name="Mori K."/>
            <person name="Kadooka C."/>
            <person name="Tanaka T."/>
        </authorList>
    </citation>
    <scope>NUCLEOTIDE SEQUENCE</scope>
    <source>
        <strain evidence="1">MK2</strain>
    </source>
</reference>
<dbReference type="EMBL" id="AP024444">
    <property type="protein sequence ID" value="BCS20837.1"/>
    <property type="molecule type" value="Genomic_DNA"/>
</dbReference>
<dbReference type="GeneID" id="64970842"/>
<gene>
    <name evidence="1" type="ORF">APUU_21269A</name>
</gene>